<gene>
    <name evidence="12" type="ORF">ACFO3D_04955</name>
</gene>
<evidence type="ECO:0000256" key="9">
    <source>
        <dbReference type="ARBA" id="ARBA00023180"/>
    </source>
</evidence>
<evidence type="ECO:0000256" key="10">
    <source>
        <dbReference type="PROSITE-ProRule" id="PRU01379"/>
    </source>
</evidence>
<accession>A0ABV9DFQ6</accession>
<keyword evidence="13" id="KW-1185">Reference proteome</keyword>
<keyword evidence="8" id="KW-0843">Virulence</keyword>
<evidence type="ECO:0000256" key="2">
    <source>
        <dbReference type="ARBA" id="ARBA00004613"/>
    </source>
</evidence>
<organism evidence="12 13">
    <name type="scientific">Virgibacillus kekensis</name>
    <dbReference type="NCBI Taxonomy" id="202261"/>
    <lineage>
        <taxon>Bacteria</taxon>
        <taxon>Bacillati</taxon>
        <taxon>Bacillota</taxon>
        <taxon>Bacilli</taxon>
        <taxon>Bacillales</taxon>
        <taxon>Bacillaceae</taxon>
        <taxon>Virgibacillus</taxon>
    </lineage>
</organism>
<evidence type="ECO:0000256" key="6">
    <source>
        <dbReference type="ARBA" id="ARBA00022729"/>
    </source>
</evidence>
<keyword evidence="5" id="KW-0645">Protease</keyword>
<evidence type="ECO:0000256" key="1">
    <source>
        <dbReference type="ARBA" id="ARBA00001947"/>
    </source>
</evidence>
<dbReference type="PANTHER" id="PTHR11705">
    <property type="entry name" value="PROTEASE FAMILY M14 CARBOXYPEPTIDASE A,B"/>
    <property type="match status" value="1"/>
</dbReference>
<comment type="similarity">
    <text evidence="3 10">Belongs to the peptidase M14 family.</text>
</comment>
<evidence type="ECO:0000256" key="3">
    <source>
        <dbReference type="ARBA" id="ARBA00005988"/>
    </source>
</evidence>
<evidence type="ECO:0000256" key="7">
    <source>
        <dbReference type="ARBA" id="ARBA00022801"/>
    </source>
</evidence>
<dbReference type="PANTHER" id="PTHR11705:SF83">
    <property type="entry name" value="INACTIVE METALLOCARBOXYPEPTIDASE ECM14"/>
    <property type="match status" value="1"/>
</dbReference>
<comment type="caution">
    <text evidence="12">The sequence shown here is derived from an EMBL/GenBank/DDBJ whole genome shotgun (WGS) entry which is preliminary data.</text>
</comment>
<evidence type="ECO:0000313" key="12">
    <source>
        <dbReference type="EMBL" id="MFC4557555.1"/>
    </source>
</evidence>
<keyword evidence="9" id="KW-0325">Glycoprotein</keyword>
<keyword evidence="7" id="KW-0378">Hydrolase</keyword>
<dbReference type="RefSeq" id="WP_390293531.1">
    <property type="nucleotide sequence ID" value="NZ_JBHSFU010000004.1"/>
</dbReference>
<evidence type="ECO:0000259" key="11">
    <source>
        <dbReference type="PROSITE" id="PS52035"/>
    </source>
</evidence>
<keyword evidence="6" id="KW-0732">Signal</keyword>
<dbReference type="Gene3D" id="3.40.630.10">
    <property type="entry name" value="Zn peptidases"/>
    <property type="match status" value="1"/>
</dbReference>
<name>A0ABV9DFQ6_9BACI</name>
<comment type="cofactor">
    <cofactor evidence="1">
        <name>Zn(2+)</name>
        <dbReference type="ChEBI" id="CHEBI:29105"/>
    </cofactor>
</comment>
<reference evidence="13" key="1">
    <citation type="journal article" date="2019" name="Int. J. Syst. Evol. Microbiol.">
        <title>The Global Catalogue of Microorganisms (GCM) 10K type strain sequencing project: providing services to taxonomists for standard genome sequencing and annotation.</title>
        <authorList>
            <consortium name="The Broad Institute Genomics Platform"/>
            <consortium name="The Broad Institute Genome Sequencing Center for Infectious Disease"/>
            <person name="Wu L."/>
            <person name="Ma J."/>
        </authorList>
    </citation>
    <scope>NUCLEOTIDE SEQUENCE [LARGE SCALE GENOMIC DNA]</scope>
    <source>
        <strain evidence="13">CGMCC 4.7426</strain>
    </source>
</reference>
<dbReference type="Proteomes" id="UP001595989">
    <property type="component" value="Unassembled WGS sequence"/>
</dbReference>
<dbReference type="Pfam" id="PF00246">
    <property type="entry name" value="Peptidase_M14"/>
    <property type="match status" value="1"/>
</dbReference>
<evidence type="ECO:0000256" key="8">
    <source>
        <dbReference type="ARBA" id="ARBA00023026"/>
    </source>
</evidence>
<comment type="subcellular location">
    <subcellularLocation>
        <location evidence="2">Secreted</location>
    </subcellularLocation>
</comment>
<dbReference type="PROSITE" id="PS52035">
    <property type="entry name" value="PEPTIDASE_M14"/>
    <property type="match status" value="1"/>
</dbReference>
<dbReference type="EMBL" id="JBHSFU010000004">
    <property type="protein sequence ID" value="MFC4557555.1"/>
    <property type="molecule type" value="Genomic_DNA"/>
</dbReference>
<evidence type="ECO:0000256" key="4">
    <source>
        <dbReference type="ARBA" id="ARBA00022525"/>
    </source>
</evidence>
<proteinExistence type="inferred from homology"/>
<dbReference type="InterPro" id="IPR000834">
    <property type="entry name" value="Peptidase_M14"/>
</dbReference>
<dbReference type="SUPFAM" id="SSF53187">
    <property type="entry name" value="Zn-dependent exopeptidases"/>
    <property type="match status" value="1"/>
</dbReference>
<sequence>MVTSLFGSGQASQAATGDNITPYFGQIYEQPEQVLELYDLPGVELTTPAFKEGKTKFTTQDEMLTFLQELDQSSDVMKMETAGYSIEGREIPLLIFSTSGDTNSSDFENKTTVMLEGQIHANEPAGGESMLVMAQKLATGNLGGDVLEDINVLIVPRINPDGSYYFQRYTANGLDANRDHMKLETPEVQTLHKVFNEYQPEVVISAHEYSAYPGKFPDVGEEGALPYHDILLAPGFNLNIPEKIRNKSSKWFVKQAYKDLQKNGYSSYPYYIVDRSADETTITEGGLEARMDTNAYGLQPSFTILVESRGIGIGRENFERRVAATVEAHTSLLKSSAKRAKAIKQVIDNVKAKIVRDGGKIGDNDKIVLDNERQELPGQQQLKVVDIAEGSIKQIPVNYYSSEEAVPTMERVRPTAYILPPESQEIVEKLKLQGVEVKSLNETKEIPVERYKVTDKVVEDELYQGHQINHVTTDIEEITREFPKGSYVVSSAQPAANVIAVALEPESIDSYVTFNYLPVDVGDVVPVYRYMKEEPVVE</sequence>
<evidence type="ECO:0000313" key="13">
    <source>
        <dbReference type="Proteomes" id="UP001595989"/>
    </source>
</evidence>
<feature type="active site" description="Proton donor/acceptor" evidence="10">
    <location>
        <position position="307"/>
    </location>
</feature>
<keyword evidence="4" id="KW-0964">Secreted</keyword>
<protein>
    <submittedName>
        <fullName evidence="12">M14 family metallocarboxypeptidase</fullName>
    </submittedName>
</protein>
<feature type="domain" description="Peptidase M14" evidence="11">
    <location>
        <begin position="56"/>
        <end position="336"/>
    </location>
</feature>
<evidence type="ECO:0000256" key="5">
    <source>
        <dbReference type="ARBA" id="ARBA00022670"/>
    </source>
</evidence>
<dbReference type="CDD" id="cd06242">
    <property type="entry name" value="M14-like"/>
    <property type="match status" value="1"/>
</dbReference>
<dbReference type="SMART" id="SM00631">
    <property type="entry name" value="Zn_pept"/>
    <property type="match status" value="1"/>
</dbReference>